<comment type="caution">
    <text evidence="2">The sequence shown here is derived from an EMBL/GenBank/DDBJ whole genome shotgun (WGS) entry which is preliminary data.</text>
</comment>
<evidence type="ECO:0000313" key="2">
    <source>
        <dbReference type="EMBL" id="PLW78227.1"/>
    </source>
</evidence>
<dbReference type="EMBL" id="PKUQ01000009">
    <property type="protein sequence ID" value="PLW78227.1"/>
    <property type="molecule type" value="Genomic_DNA"/>
</dbReference>
<feature type="transmembrane region" description="Helical" evidence="1">
    <location>
        <begin position="6"/>
        <end position="24"/>
    </location>
</feature>
<sequence length="65" mass="7329">MVCSHWVVVRCVTIWLCIVFLTILRHAGPSFQGGYYLQIVAGVFCVGPLSLKWMYDGPDFLAHRG</sequence>
<gene>
    <name evidence="2" type="ORF">C0081_05060</name>
</gene>
<evidence type="ECO:0000313" key="3">
    <source>
        <dbReference type="Proteomes" id="UP000234881"/>
    </source>
</evidence>
<feature type="transmembrane region" description="Helical" evidence="1">
    <location>
        <begin position="36"/>
        <end position="55"/>
    </location>
</feature>
<reference evidence="2 3" key="1">
    <citation type="submission" date="2018-01" db="EMBL/GenBank/DDBJ databases">
        <title>The draft genome sequence of Cohaesibacter sp. H1304.</title>
        <authorList>
            <person name="Wang N.-N."/>
            <person name="Du Z.-J."/>
        </authorList>
    </citation>
    <scope>NUCLEOTIDE SEQUENCE [LARGE SCALE GENOMIC DNA]</scope>
    <source>
        <strain evidence="2 3">H1304</strain>
    </source>
</reference>
<name>A0A2N5XUU3_9HYPH</name>
<proteinExistence type="predicted"/>
<dbReference type="AlphaFoldDB" id="A0A2N5XUU3"/>
<keyword evidence="1" id="KW-0812">Transmembrane</keyword>
<keyword evidence="1" id="KW-0472">Membrane</keyword>
<organism evidence="2 3">
    <name type="scientific">Cohaesibacter celericrescens</name>
    <dbReference type="NCBI Taxonomy" id="2067669"/>
    <lineage>
        <taxon>Bacteria</taxon>
        <taxon>Pseudomonadati</taxon>
        <taxon>Pseudomonadota</taxon>
        <taxon>Alphaproteobacteria</taxon>
        <taxon>Hyphomicrobiales</taxon>
        <taxon>Cohaesibacteraceae</taxon>
    </lineage>
</organism>
<protein>
    <submittedName>
        <fullName evidence="2">Uncharacterized protein</fullName>
    </submittedName>
</protein>
<dbReference type="Proteomes" id="UP000234881">
    <property type="component" value="Unassembled WGS sequence"/>
</dbReference>
<accession>A0A2N5XUU3</accession>
<keyword evidence="3" id="KW-1185">Reference proteome</keyword>
<evidence type="ECO:0000256" key="1">
    <source>
        <dbReference type="SAM" id="Phobius"/>
    </source>
</evidence>
<keyword evidence="1" id="KW-1133">Transmembrane helix</keyword>